<dbReference type="SUPFAM" id="SSF51261">
    <property type="entry name" value="Duplicated hybrid motif"/>
    <property type="match status" value="1"/>
</dbReference>
<dbReference type="InterPro" id="IPR011055">
    <property type="entry name" value="Dup_hybrid_motif"/>
</dbReference>
<dbReference type="InterPro" id="IPR050570">
    <property type="entry name" value="Cell_wall_metabolism_enzyme"/>
</dbReference>
<reference evidence="1 2" key="1">
    <citation type="submission" date="2022-10" db="EMBL/GenBank/DDBJ databases">
        <title>Identification of biosynthetic pathway for the production of the potent trypsin inhibitor radiosumin.</title>
        <authorList>
            <person name="Fewer D.P."/>
            <person name="Delbaje E."/>
            <person name="Ouyang X."/>
            <person name="Agostino P.D."/>
            <person name="Wahlsten M."/>
            <person name="Jokela J."/>
            <person name="Permi P."/>
            <person name="Haapaniemi E."/>
            <person name="Koistinen H."/>
        </authorList>
    </citation>
    <scope>NUCLEOTIDE SEQUENCE [LARGE SCALE GENOMIC DNA]</scope>
    <source>
        <strain evidence="1 2">NIES-515</strain>
    </source>
</reference>
<comment type="caution">
    <text evidence="1">The sequence shown here is derived from an EMBL/GenBank/DDBJ whole genome shotgun (WGS) entry which is preliminary data.</text>
</comment>
<accession>A0ABT3ATG9</accession>
<evidence type="ECO:0000313" key="1">
    <source>
        <dbReference type="EMBL" id="MCV3212403.1"/>
    </source>
</evidence>
<evidence type="ECO:0008006" key="3">
    <source>
        <dbReference type="Google" id="ProtNLM"/>
    </source>
</evidence>
<dbReference type="Proteomes" id="UP001526143">
    <property type="component" value="Unassembled WGS sequence"/>
</dbReference>
<organism evidence="1 2">
    <name type="scientific">Plectonema radiosum NIES-515</name>
    <dbReference type="NCBI Taxonomy" id="2986073"/>
    <lineage>
        <taxon>Bacteria</taxon>
        <taxon>Bacillati</taxon>
        <taxon>Cyanobacteriota</taxon>
        <taxon>Cyanophyceae</taxon>
        <taxon>Oscillatoriophycideae</taxon>
        <taxon>Oscillatoriales</taxon>
        <taxon>Microcoleaceae</taxon>
        <taxon>Plectonema</taxon>
    </lineage>
</organism>
<dbReference type="PANTHER" id="PTHR21666">
    <property type="entry name" value="PEPTIDASE-RELATED"/>
    <property type="match status" value="1"/>
</dbReference>
<dbReference type="Gene3D" id="2.70.70.10">
    <property type="entry name" value="Glucose Permease (Domain IIA)"/>
    <property type="match status" value="1"/>
</dbReference>
<dbReference type="PANTHER" id="PTHR21666:SF289">
    <property type="entry name" value="L-ALA--D-GLU ENDOPEPTIDASE"/>
    <property type="match status" value="1"/>
</dbReference>
<name>A0ABT3ATG9_9CYAN</name>
<dbReference type="EMBL" id="JAOWRF010000036">
    <property type="protein sequence ID" value="MCV3212403.1"/>
    <property type="molecule type" value="Genomic_DNA"/>
</dbReference>
<dbReference type="CDD" id="cd12797">
    <property type="entry name" value="M23_peptidase"/>
    <property type="match status" value="1"/>
</dbReference>
<evidence type="ECO:0000313" key="2">
    <source>
        <dbReference type="Proteomes" id="UP001526143"/>
    </source>
</evidence>
<sequence>MVKYLQNLVTVLNTSVTGTTGLSRTQIAFPTAKGTPVTSEFGWRTHPITGDRKFHTGIDFGASLGAPIYAIANGRVEFAGERG</sequence>
<proteinExistence type="predicted"/>
<keyword evidence="2" id="KW-1185">Reference proteome</keyword>
<protein>
    <recommendedName>
        <fullName evidence="3">Peptidase M23B</fullName>
    </recommendedName>
</protein>
<gene>
    <name evidence="1" type="ORF">OGM63_02460</name>
</gene>
<dbReference type="RefSeq" id="WP_263743913.1">
    <property type="nucleotide sequence ID" value="NZ_JAOWRF010000036.1"/>
</dbReference>